<dbReference type="EMBL" id="CASHTH010001776">
    <property type="protein sequence ID" value="CAI8019799.1"/>
    <property type="molecule type" value="Genomic_DNA"/>
</dbReference>
<name>A0AA35RY15_GEOBA</name>
<protein>
    <submittedName>
        <fullName evidence="1">Uncharacterized protein</fullName>
    </submittedName>
</protein>
<sequence length="74" mass="8766">PVINHSTRGNWAITRNNQLWQENHRLEGQGYDYWLHMAHASLELWYTRVCEYMAPTTYITSPRSLTLSPLTQVF</sequence>
<accession>A0AA35RY15</accession>
<feature type="non-terminal residue" evidence="1">
    <location>
        <position position="1"/>
    </location>
</feature>
<proteinExistence type="predicted"/>
<organism evidence="1 2">
    <name type="scientific">Geodia barretti</name>
    <name type="common">Barrett's horny sponge</name>
    <dbReference type="NCBI Taxonomy" id="519541"/>
    <lineage>
        <taxon>Eukaryota</taxon>
        <taxon>Metazoa</taxon>
        <taxon>Porifera</taxon>
        <taxon>Demospongiae</taxon>
        <taxon>Heteroscleromorpha</taxon>
        <taxon>Tetractinellida</taxon>
        <taxon>Astrophorina</taxon>
        <taxon>Geodiidae</taxon>
        <taxon>Geodia</taxon>
    </lineage>
</organism>
<evidence type="ECO:0000313" key="1">
    <source>
        <dbReference type="EMBL" id="CAI8019799.1"/>
    </source>
</evidence>
<dbReference type="AlphaFoldDB" id="A0AA35RY15"/>
<comment type="caution">
    <text evidence="1">The sequence shown here is derived from an EMBL/GenBank/DDBJ whole genome shotgun (WGS) entry which is preliminary data.</text>
</comment>
<feature type="non-terminal residue" evidence="1">
    <location>
        <position position="74"/>
    </location>
</feature>
<dbReference type="Proteomes" id="UP001174909">
    <property type="component" value="Unassembled WGS sequence"/>
</dbReference>
<gene>
    <name evidence="1" type="ORF">GBAR_LOCUS11861</name>
</gene>
<reference evidence="1" key="1">
    <citation type="submission" date="2023-03" db="EMBL/GenBank/DDBJ databases">
        <authorList>
            <person name="Steffen K."/>
            <person name="Cardenas P."/>
        </authorList>
    </citation>
    <scope>NUCLEOTIDE SEQUENCE</scope>
</reference>
<keyword evidence="2" id="KW-1185">Reference proteome</keyword>
<evidence type="ECO:0000313" key="2">
    <source>
        <dbReference type="Proteomes" id="UP001174909"/>
    </source>
</evidence>